<protein>
    <recommendedName>
        <fullName evidence="4">DUF4235 domain-containing protein</fullName>
    </recommendedName>
</protein>
<accession>A0A510HF59</accession>
<evidence type="ECO:0000313" key="3">
    <source>
        <dbReference type="Proteomes" id="UP000318065"/>
    </source>
</evidence>
<gene>
    <name evidence="2" type="ORF">RxyAA322_04220</name>
</gene>
<dbReference type="AlphaFoldDB" id="A0A510HF59"/>
<reference evidence="2" key="1">
    <citation type="journal article" date="2019" name="Microbiol. Resour. Announc.">
        <title>Complete Genome Sequence of Rubrobacter xylanophilus Strain AA3-22, Isolated from Arima Onsen in Japan.</title>
        <authorList>
            <person name="Tomariguchi N."/>
            <person name="Miyazaki K."/>
        </authorList>
    </citation>
    <scope>NUCLEOTIDE SEQUENCE [LARGE SCALE GENOMIC DNA]</scope>
    <source>
        <strain evidence="2">AA3-22</strain>
    </source>
</reference>
<proteinExistence type="predicted"/>
<keyword evidence="1" id="KW-0812">Transmembrane</keyword>
<dbReference type="Proteomes" id="UP000318065">
    <property type="component" value="Chromosome"/>
</dbReference>
<evidence type="ECO:0008006" key="4">
    <source>
        <dbReference type="Google" id="ProtNLM"/>
    </source>
</evidence>
<name>A0A510HF59_9ACTN</name>
<keyword evidence="1" id="KW-1133">Transmembrane helix</keyword>
<keyword evidence="1" id="KW-0472">Membrane</keyword>
<evidence type="ECO:0000313" key="2">
    <source>
        <dbReference type="EMBL" id="BBL78568.1"/>
    </source>
</evidence>
<organism evidence="2 3">
    <name type="scientific">Rubrobacter xylanophilus</name>
    <dbReference type="NCBI Taxonomy" id="49319"/>
    <lineage>
        <taxon>Bacteria</taxon>
        <taxon>Bacillati</taxon>
        <taxon>Actinomycetota</taxon>
        <taxon>Rubrobacteria</taxon>
        <taxon>Rubrobacterales</taxon>
        <taxon>Rubrobacteraceae</taxon>
        <taxon>Rubrobacter</taxon>
    </lineage>
</organism>
<feature type="transmembrane region" description="Helical" evidence="1">
    <location>
        <begin position="50"/>
        <end position="67"/>
    </location>
</feature>
<keyword evidence="3" id="KW-1185">Reference proteome</keyword>
<sequence>MNRDVKRRAIMLAFTAVAGLVSSRVADRLLDRPERRGVADDLKEAFLKGGASLGATLAASLLVRALIRRGHL</sequence>
<evidence type="ECO:0000256" key="1">
    <source>
        <dbReference type="SAM" id="Phobius"/>
    </source>
</evidence>
<dbReference type="EMBL" id="AP019791">
    <property type="protein sequence ID" value="BBL78568.1"/>
    <property type="molecule type" value="Genomic_DNA"/>
</dbReference>